<dbReference type="Proteomes" id="UP000324575">
    <property type="component" value="Unassembled WGS sequence"/>
</dbReference>
<dbReference type="Gene3D" id="2.40.50.140">
    <property type="entry name" value="Nucleic acid-binding proteins"/>
    <property type="match status" value="1"/>
</dbReference>
<proteinExistence type="predicted"/>
<sequence length="185" mass="20617">MEWFNTLDPVLQMYWVIAGVTSFVFVIQMIMTFIGMDAEGMDADLGGDASGMPFQFFSLRNLVNFLLGFGWGGVCFYDTFESQTWVAGSALLTGLAFVLLFFFIVTQFLRLGRDNTFQISETLGQTANVYLIIPENKAGRGKIQISVRGAYHEIDALTEGDRIPTGDIVRVEQVVDNETVLVVKI</sequence>
<keyword evidence="1" id="KW-0472">Membrane</keyword>
<dbReference type="InterPro" id="IPR012340">
    <property type="entry name" value="NA-bd_OB-fold"/>
</dbReference>
<gene>
    <name evidence="2" type="ORF">EZS26_001464</name>
</gene>
<feature type="transmembrane region" description="Helical" evidence="1">
    <location>
        <begin position="12"/>
        <end position="34"/>
    </location>
</feature>
<evidence type="ECO:0000256" key="1">
    <source>
        <dbReference type="SAM" id="Phobius"/>
    </source>
</evidence>
<evidence type="ECO:0008006" key="4">
    <source>
        <dbReference type="Google" id="ProtNLM"/>
    </source>
</evidence>
<feature type="transmembrane region" description="Helical" evidence="1">
    <location>
        <begin position="86"/>
        <end position="109"/>
    </location>
</feature>
<name>A0A5M8P1Q4_9BACT</name>
<protein>
    <recommendedName>
        <fullName evidence="4">NfeD-like C-terminal domain-containing protein</fullName>
    </recommendedName>
</protein>
<reference evidence="2 3" key="1">
    <citation type="submission" date="2019-03" db="EMBL/GenBank/DDBJ databases">
        <title>Single cell metagenomics reveals metabolic interactions within the superorganism composed of flagellate Streblomastix strix and complex community of Bacteroidetes bacteria on its surface.</title>
        <authorList>
            <person name="Treitli S.C."/>
            <person name="Kolisko M."/>
            <person name="Husnik F."/>
            <person name="Keeling P."/>
            <person name="Hampl V."/>
        </authorList>
    </citation>
    <scope>NUCLEOTIDE SEQUENCE [LARGE SCALE GENOMIC DNA]</scope>
    <source>
        <strain evidence="2">St1</strain>
    </source>
</reference>
<feature type="transmembrane region" description="Helical" evidence="1">
    <location>
        <begin position="62"/>
        <end position="80"/>
    </location>
</feature>
<comment type="caution">
    <text evidence="2">The sequence shown here is derived from an EMBL/GenBank/DDBJ whole genome shotgun (WGS) entry which is preliminary data.</text>
</comment>
<dbReference type="EMBL" id="SNRX01000008">
    <property type="protein sequence ID" value="KAA6302351.1"/>
    <property type="molecule type" value="Genomic_DNA"/>
</dbReference>
<evidence type="ECO:0000313" key="3">
    <source>
        <dbReference type="Proteomes" id="UP000324575"/>
    </source>
</evidence>
<keyword evidence="1" id="KW-0812">Transmembrane</keyword>
<dbReference type="AlphaFoldDB" id="A0A5M8P1Q4"/>
<accession>A0A5M8P1Q4</accession>
<keyword evidence="1" id="KW-1133">Transmembrane helix</keyword>
<evidence type="ECO:0000313" key="2">
    <source>
        <dbReference type="EMBL" id="KAA6302351.1"/>
    </source>
</evidence>
<organism evidence="2 3">
    <name type="scientific">Candidatus Ordinivivax streblomastigis</name>
    <dbReference type="NCBI Taxonomy" id="2540710"/>
    <lineage>
        <taxon>Bacteria</taxon>
        <taxon>Pseudomonadati</taxon>
        <taxon>Bacteroidota</taxon>
        <taxon>Bacteroidia</taxon>
        <taxon>Bacteroidales</taxon>
        <taxon>Candidatus Ordinivivax</taxon>
    </lineage>
</organism>